<dbReference type="Proteomes" id="UP000265520">
    <property type="component" value="Unassembled WGS sequence"/>
</dbReference>
<name>A0A392U870_9FABA</name>
<proteinExistence type="predicted"/>
<dbReference type="EMBL" id="LXQA010727382">
    <property type="protein sequence ID" value="MCI67955.1"/>
    <property type="molecule type" value="Genomic_DNA"/>
</dbReference>
<evidence type="ECO:0000313" key="2">
    <source>
        <dbReference type="Proteomes" id="UP000265520"/>
    </source>
</evidence>
<feature type="non-terminal residue" evidence="1">
    <location>
        <position position="1"/>
    </location>
</feature>
<reference evidence="1 2" key="1">
    <citation type="journal article" date="2018" name="Front. Plant Sci.">
        <title>Red Clover (Trifolium pratense) and Zigzag Clover (T. medium) - A Picture of Genomic Similarities and Differences.</title>
        <authorList>
            <person name="Dluhosova J."/>
            <person name="Istvanek J."/>
            <person name="Nedelnik J."/>
            <person name="Repkova J."/>
        </authorList>
    </citation>
    <scope>NUCLEOTIDE SEQUENCE [LARGE SCALE GENOMIC DNA]</scope>
    <source>
        <strain evidence="2">cv. 10/8</strain>
        <tissue evidence="1">Leaf</tissue>
    </source>
</reference>
<organism evidence="1 2">
    <name type="scientific">Trifolium medium</name>
    <dbReference type="NCBI Taxonomy" id="97028"/>
    <lineage>
        <taxon>Eukaryota</taxon>
        <taxon>Viridiplantae</taxon>
        <taxon>Streptophyta</taxon>
        <taxon>Embryophyta</taxon>
        <taxon>Tracheophyta</taxon>
        <taxon>Spermatophyta</taxon>
        <taxon>Magnoliopsida</taxon>
        <taxon>eudicotyledons</taxon>
        <taxon>Gunneridae</taxon>
        <taxon>Pentapetalae</taxon>
        <taxon>rosids</taxon>
        <taxon>fabids</taxon>
        <taxon>Fabales</taxon>
        <taxon>Fabaceae</taxon>
        <taxon>Papilionoideae</taxon>
        <taxon>50 kb inversion clade</taxon>
        <taxon>NPAAA clade</taxon>
        <taxon>Hologalegina</taxon>
        <taxon>IRL clade</taxon>
        <taxon>Trifolieae</taxon>
        <taxon>Trifolium</taxon>
    </lineage>
</organism>
<evidence type="ECO:0008006" key="3">
    <source>
        <dbReference type="Google" id="ProtNLM"/>
    </source>
</evidence>
<comment type="caution">
    <text evidence="1">The sequence shown here is derived from an EMBL/GenBank/DDBJ whole genome shotgun (WGS) entry which is preliminary data.</text>
</comment>
<accession>A0A392U870</accession>
<evidence type="ECO:0000313" key="1">
    <source>
        <dbReference type="EMBL" id="MCI67955.1"/>
    </source>
</evidence>
<dbReference type="AlphaFoldDB" id="A0A392U870"/>
<protein>
    <recommendedName>
        <fullName evidence="3">Retrotransposon gag domain-containing protein</fullName>
    </recommendedName>
</protein>
<feature type="non-terminal residue" evidence="1">
    <location>
        <position position="82"/>
    </location>
</feature>
<keyword evidence="2" id="KW-1185">Reference proteome</keyword>
<sequence length="82" mass="9591">HFTASRRQPKTEAALEAIVQKEGETPRAYLDRFNKAAVEVKTEDRMKLFCSTVDFAEEVISPKRWVLRKSQHWTLSSKRLKN</sequence>